<dbReference type="PROSITE" id="PS50928">
    <property type="entry name" value="ABC_TM1"/>
    <property type="match status" value="1"/>
</dbReference>
<keyword evidence="3" id="KW-1003">Cell membrane</keyword>
<feature type="transmembrane region" description="Helical" evidence="7">
    <location>
        <begin position="12"/>
        <end position="32"/>
    </location>
</feature>
<evidence type="ECO:0000256" key="5">
    <source>
        <dbReference type="ARBA" id="ARBA00022989"/>
    </source>
</evidence>
<evidence type="ECO:0000256" key="2">
    <source>
        <dbReference type="ARBA" id="ARBA00022448"/>
    </source>
</evidence>
<keyword evidence="4 7" id="KW-0812">Transmembrane</keyword>
<dbReference type="SUPFAM" id="SSF161098">
    <property type="entry name" value="MetI-like"/>
    <property type="match status" value="1"/>
</dbReference>
<comment type="subcellular location">
    <subcellularLocation>
        <location evidence="1 7">Cell membrane</location>
        <topology evidence="1 7">Multi-pass membrane protein</topology>
    </subcellularLocation>
</comment>
<feature type="transmembrane region" description="Helical" evidence="7">
    <location>
        <begin position="179"/>
        <end position="201"/>
    </location>
</feature>
<dbReference type="GO" id="GO:0055085">
    <property type="term" value="P:transmembrane transport"/>
    <property type="evidence" value="ECO:0007669"/>
    <property type="project" value="InterPro"/>
</dbReference>
<dbReference type="EMBL" id="FWXJ01000011">
    <property type="protein sequence ID" value="SMC67908.1"/>
    <property type="molecule type" value="Genomic_DNA"/>
</dbReference>
<dbReference type="InterPro" id="IPR000515">
    <property type="entry name" value="MetI-like"/>
</dbReference>
<dbReference type="OrthoDB" id="8859188at2"/>
<keyword evidence="10" id="KW-1185">Reference proteome</keyword>
<keyword evidence="2 7" id="KW-0813">Transport</keyword>
<dbReference type="Proteomes" id="UP000192708">
    <property type="component" value="Unassembled WGS sequence"/>
</dbReference>
<dbReference type="AlphaFoldDB" id="A0A1W2B6C3"/>
<keyword evidence="6 7" id="KW-0472">Membrane</keyword>
<dbReference type="PANTHER" id="PTHR30151">
    <property type="entry name" value="ALKANE SULFONATE ABC TRANSPORTER-RELATED, MEMBRANE SUBUNIT"/>
    <property type="match status" value="1"/>
</dbReference>
<reference evidence="9 10" key="1">
    <citation type="submission" date="2017-04" db="EMBL/GenBank/DDBJ databases">
        <authorList>
            <person name="Afonso C.L."/>
            <person name="Miller P.J."/>
            <person name="Scott M.A."/>
            <person name="Spackman E."/>
            <person name="Goraichik I."/>
            <person name="Dimitrov K.M."/>
            <person name="Suarez D.L."/>
            <person name="Swayne D.E."/>
        </authorList>
    </citation>
    <scope>NUCLEOTIDE SEQUENCE [LARGE SCALE GENOMIC DNA]</scope>
    <source>
        <strain evidence="9 10">VK13</strain>
    </source>
</reference>
<dbReference type="GO" id="GO:0005886">
    <property type="term" value="C:plasma membrane"/>
    <property type="evidence" value="ECO:0007669"/>
    <property type="project" value="UniProtKB-SubCell"/>
</dbReference>
<feature type="domain" description="ABC transmembrane type-1" evidence="8">
    <location>
        <begin position="60"/>
        <end position="244"/>
    </location>
</feature>
<evidence type="ECO:0000313" key="9">
    <source>
        <dbReference type="EMBL" id="SMC67908.1"/>
    </source>
</evidence>
<gene>
    <name evidence="9" type="ORF">SAMN06296008_11168</name>
</gene>
<dbReference type="CDD" id="cd06261">
    <property type="entry name" value="TM_PBP2"/>
    <property type="match status" value="1"/>
</dbReference>
<name>A0A1W2B6C3_9BURK</name>
<evidence type="ECO:0000256" key="1">
    <source>
        <dbReference type="ARBA" id="ARBA00004651"/>
    </source>
</evidence>
<organism evidence="9 10">
    <name type="scientific">Polynucleobacter kasalickyi</name>
    <dbReference type="NCBI Taxonomy" id="1938817"/>
    <lineage>
        <taxon>Bacteria</taxon>
        <taxon>Pseudomonadati</taxon>
        <taxon>Pseudomonadota</taxon>
        <taxon>Betaproteobacteria</taxon>
        <taxon>Burkholderiales</taxon>
        <taxon>Burkholderiaceae</taxon>
        <taxon>Polynucleobacter</taxon>
    </lineage>
</organism>
<evidence type="ECO:0000313" key="10">
    <source>
        <dbReference type="Proteomes" id="UP000192708"/>
    </source>
</evidence>
<sequence>MTFLKKSSLSGRGLAGVFIFLLLWEGVIQFLIKFDNLPAPSAIFFSWLDLLVSKQYWEEIFHTLFAALLGWTIASSLGVFIGIALGLSKTFYKYTYTSIEVIRPWPGVAFAPIGLLLFGFSLQMELVVIVLPALWPVLVNTMGGIRNIPNSLYEVVSSLRLNKYSRIYKVYLPSAKASILVGLRISLSLSIIMAVVAEMIGSPNGMGYAIVREQQAMHPTNMFAYIFTIALLNVLINYLLNNIINQLTPGQRKKNTIGAMTT</sequence>
<dbReference type="RefSeq" id="WP_084284424.1">
    <property type="nucleotide sequence ID" value="NZ_FWXJ01000011.1"/>
</dbReference>
<evidence type="ECO:0000256" key="4">
    <source>
        <dbReference type="ARBA" id="ARBA00022692"/>
    </source>
</evidence>
<feature type="transmembrane region" description="Helical" evidence="7">
    <location>
        <begin position="108"/>
        <end position="135"/>
    </location>
</feature>
<protein>
    <submittedName>
        <fullName evidence="9">Sulfonate transport system permease protein</fullName>
    </submittedName>
</protein>
<evidence type="ECO:0000256" key="7">
    <source>
        <dbReference type="RuleBase" id="RU363032"/>
    </source>
</evidence>
<evidence type="ECO:0000259" key="8">
    <source>
        <dbReference type="PROSITE" id="PS50928"/>
    </source>
</evidence>
<keyword evidence="5 7" id="KW-1133">Transmembrane helix</keyword>
<feature type="transmembrane region" description="Helical" evidence="7">
    <location>
        <begin position="60"/>
        <end position="87"/>
    </location>
</feature>
<proteinExistence type="inferred from homology"/>
<comment type="similarity">
    <text evidence="7">Belongs to the binding-protein-dependent transport system permease family.</text>
</comment>
<accession>A0A1W2B6C3</accession>
<dbReference type="PANTHER" id="PTHR30151:SF0">
    <property type="entry name" value="ABC TRANSPORTER PERMEASE PROTEIN MJ0413-RELATED"/>
    <property type="match status" value="1"/>
</dbReference>
<dbReference type="Pfam" id="PF00528">
    <property type="entry name" value="BPD_transp_1"/>
    <property type="match status" value="1"/>
</dbReference>
<feature type="transmembrane region" description="Helical" evidence="7">
    <location>
        <begin position="222"/>
        <end position="240"/>
    </location>
</feature>
<dbReference type="STRING" id="1938817.SAMN06296008_11168"/>
<dbReference type="InterPro" id="IPR035906">
    <property type="entry name" value="MetI-like_sf"/>
</dbReference>
<evidence type="ECO:0000256" key="6">
    <source>
        <dbReference type="ARBA" id="ARBA00023136"/>
    </source>
</evidence>
<dbReference type="Gene3D" id="1.10.3720.10">
    <property type="entry name" value="MetI-like"/>
    <property type="match status" value="1"/>
</dbReference>
<evidence type="ECO:0000256" key="3">
    <source>
        <dbReference type="ARBA" id="ARBA00022475"/>
    </source>
</evidence>